<keyword evidence="6" id="KW-0143">Chaperone</keyword>
<dbReference type="Gene3D" id="2.60.34.10">
    <property type="entry name" value="Substrate Binding Domain Of DNAk, Chain A, domain 1"/>
    <property type="match status" value="1"/>
</dbReference>
<evidence type="ECO:0000256" key="2">
    <source>
        <dbReference type="ARBA" id="ARBA00022553"/>
    </source>
</evidence>
<proteinExistence type="inferred from homology"/>
<evidence type="ECO:0000256" key="3">
    <source>
        <dbReference type="ARBA" id="ARBA00022741"/>
    </source>
</evidence>
<dbReference type="AlphaFoldDB" id="A0A844GVL5"/>
<dbReference type="InterPro" id="IPR018181">
    <property type="entry name" value="Heat_shock_70_CS"/>
</dbReference>
<evidence type="ECO:0000256" key="7">
    <source>
        <dbReference type="RuleBase" id="RU003322"/>
    </source>
</evidence>
<evidence type="ECO:0000256" key="1">
    <source>
        <dbReference type="ARBA" id="ARBA00007381"/>
    </source>
</evidence>
<evidence type="ECO:0000313" key="8">
    <source>
        <dbReference type="EMBL" id="MTF39623.1"/>
    </source>
</evidence>
<sequence>MAIAIDFGTSNTVITRINPVTGESEIVKLANLAQKNSSIPPIIPSLVYINNANNDDVIIGQKVRNKGLDSKNNQRFFSNFKRGIGTDIQGFLPILDDKQLNFEKIGDLFLSNILQELNGELDSLIMTVPVDSFESYRYWLTGVCEKWNIDKVRIIDEPTAAALGYGTEEDNLILVVDFGGGTIDFSLVELDLGEKKKPQGFILKWGEKLLGESSAQKTKLAKVIAKAGANLGGCDIDNWILDYFHEKQGVTKSSLTSRLAERIKIRLSQTEEAQEVFFNDLTLETYDLSLTRETFEEILNHNQFFAQLDTLMERVLQQARSNGVNINDVNRVLLVGGSGQIPAVNQWLQQYFPLEKIKCDRPFDAIAMGALKLEQNLQIKDFLYHSYGIRYWNRRQKRHDWHTIIPSGQPYPMTQPRELILGASVENQPSIELIIGELGQDNTSTEVYFDGERLVTRSISRGTGQVQPLNDTEGGKTIAQLNPLGNPGSDRIKVLFRVDEDRCLKITVEDLLTDEILLDNVMVAELS</sequence>
<dbReference type="Pfam" id="PF00012">
    <property type="entry name" value="HSP70"/>
    <property type="match status" value="2"/>
</dbReference>
<keyword evidence="3 7" id="KW-0547">Nucleotide-binding</keyword>
<dbReference type="PRINTS" id="PR00301">
    <property type="entry name" value="HEATSHOCK70"/>
</dbReference>
<keyword evidence="5" id="KW-0346">Stress response</keyword>
<accession>A0A844GVL5</accession>
<dbReference type="InterPro" id="IPR013126">
    <property type="entry name" value="Hsp_70_fam"/>
</dbReference>
<dbReference type="GO" id="GO:0140662">
    <property type="term" value="F:ATP-dependent protein folding chaperone"/>
    <property type="evidence" value="ECO:0007669"/>
    <property type="project" value="InterPro"/>
</dbReference>
<dbReference type="RefSeq" id="WP_155084141.1">
    <property type="nucleotide sequence ID" value="NZ_WMIA01000015.1"/>
</dbReference>
<organism evidence="8 9">
    <name type="scientific">Cyanobacterium aponinum 0216</name>
    <dbReference type="NCBI Taxonomy" id="2676140"/>
    <lineage>
        <taxon>Bacteria</taxon>
        <taxon>Bacillati</taxon>
        <taxon>Cyanobacteriota</taxon>
        <taxon>Cyanophyceae</taxon>
        <taxon>Oscillatoriophycideae</taxon>
        <taxon>Chroococcales</taxon>
        <taxon>Geminocystaceae</taxon>
        <taxon>Cyanobacterium</taxon>
    </lineage>
</organism>
<evidence type="ECO:0000256" key="4">
    <source>
        <dbReference type="ARBA" id="ARBA00022840"/>
    </source>
</evidence>
<keyword evidence="2" id="KW-0597">Phosphoprotein</keyword>
<dbReference type="Gene3D" id="3.30.420.40">
    <property type="match status" value="2"/>
</dbReference>
<dbReference type="PANTHER" id="PTHR19375">
    <property type="entry name" value="HEAT SHOCK PROTEIN 70KDA"/>
    <property type="match status" value="1"/>
</dbReference>
<dbReference type="InterPro" id="IPR043129">
    <property type="entry name" value="ATPase_NBD"/>
</dbReference>
<comment type="caution">
    <text evidence="8">The sequence shown here is derived from an EMBL/GenBank/DDBJ whole genome shotgun (WGS) entry which is preliminary data.</text>
</comment>
<dbReference type="InterPro" id="IPR029047">
    <property type="entry name" value="HSP70_peptide-bd_sf"/>
</dbReference>
<dbReference type="PROSITE" id="PS00329">
    <property type="entry name" value="HSP70_2"/>
    <property type="match status" value="1"/>
</dbReference>
<dbReference type="SUPFAM" id="SSF53067">
    <property type="entry name" value="Actin-like ATPase domain"/>
    <property type="match status" value="2"/>
</dbReference>
<dbReference type="EMBL" id="WMIA01000015">
    <property type="protein sequence ID" value="MTF39623.1"/>
    <property type="molecule type" value="Genomic_DNA"/>
</dbReference>
<keyword evidence="4 7" id="KW-0067">ATP-binding</keyword>
<evidence type="ECO:0000256" key="5">
    <source>
        <dbReference type="ARBA" id="ARBA00023016"/>
    </source>
</evidence>
<comment type="similarity">
    <text evidence="1 7">Belongs to the heat shock protein 70 family.</text>
</comment>
<reference evidence="8 9" key="1">
    <citation type="submission" date="2019-11" db="EMBL/GenBank/DDBJ databases">
        <title>Isolation of a new High Light Tolerant Cyanobacteria.</title>
        <authorList>
            <person name="Dobson Z."/>
            <person name="Vaughn N."/>
            <person name="Vaughn M."/>
            <person name="Fromme P."/>
            <person name="Mazor Y."/>
        </authorList>
    </citation>
    <scope>NUCLEOTIDE SEQUENCE [LARGE SCALE GENOMIC DNA]</scope>
    <source>
        <strain evidence="8 9">0216</strain>
    </source>
</reference>
<evidence type="ECO:0000256" key="6">
    <source>
        <dbReference type="ARBA" id="ARBA00023186"/>
    </source>
</evidence>
<dbReference type="Proteomes" id="UP000437131">
    <property type="component" value="Unassembled WGS sequence"/>
</dbReference>
<name>A0A844GVL5_9CHRO</name>
<gene>
    <name evidence="8" type="ORF">GGC33_11890</name>
</gene>
<dbReference type="Gene3D" id="3.90.640.10">
    <property type="entry name" value="Actin, Chain A, domain 4"/>
    <property type="match status" value="1"/>
</dbReference>
<dbReference type="GO" id="GO:0005524">
    <property type="term" value="F:ATP binding"/>
    <property type="evidence" value="ECO:0007669"/>
    <property type="project" value="UniProtKB-KW"/>
</dbReference>
<evidence type="ECO:0000313" key="9">
    <source>
        <dbReference type="Proteomes" id="UP000437131"/>
    </source>
</evidence>
<protein>
    <submittedName>
        <fullName evidence="8">Hsp70 family protein</fullName>
    </submittedName>
</protein>